<organism evidence="2 3">
    <name type="scientific">Zostera marina</name>
    <name type="common">Eelgrass</name>
    <dbReference type="NCBI Taxonomy" id="29655"/>
    <lineage>
        <taxon>Eukaryota</taxon>
        <taxon>Viridiplantae</taxon>
        <taxon>Streptophyta</taxon>
        <taxon>Embryophyta</taxon>
        <taxon>Tracheophyta</taxon>
        <taxon>Spermatophyta</taxon>
        <taxon>Magnoliopsida</taxon>
        <taxon>Liliopsida</taxon>
        <taxon>Zosteraceae</taxon>
        <taxon>Zostera</taxon>
    </lineage>
</organism>
<keyword evidence="3" id="KW-1185">Reference proteome</keyword>
<dbReference type="Gene3D" id="1.25.10.10">
    <property type="entry name" value="Leucine-rich Repeat Variant"/>
    <property type="match status" value="1"/>
</dbReference>
<feature type="region of interest" description="Disordered" evidence="1">
    <location>
        <begin position="381"/>
        <end position="400"/>
    </location>
</feature>
<dbReference type="GO" id="GO:0009507">
    <property type="term" value="C:chloroplast"/>
    <property type="evidence" value="ECO:0000318"/>
    <property type="project" value="GO_Central"/>
</dbReference>
<dbReference type="GO" id="GO:0034599">
    <property type="term" value="P:cellular response to oxidative stress"/>
    <property type="evidence" value="ECO:0000318"/>
    <property type="project" value="GO_Central"/>
</dbReference>
<dbReference type="SUPFAM" id="SSF48371">
    <property type="entry name" value="ARM repeat"/>
    <property type="match status" value="1"/>
</dbReference>
<sequence>MAISAGKIYGCTFFTHEDHTRINPTAIQRVEECGFRVNVISCMSTGTHTSKAKESRKQIVGGKQGIGRQLDDKQGIAEACKYACNDAKFVNERARNDMVILSRGIARLNDRARHDATLLVIEMLRLDARAREDTGKIEYGWKNKAARLHVIAEILKETASSRLKRVADQHWSDGALEADLRRADGIAKRRAMEDAFMALQFVRNIHDMMERKQQLKEDGTFTMKNVMGYVTLERNGKTADLFPEEVSIDRIEALKEAYWSMASALSEVDGIDYTDPDELELLIATLIDLDAMDGKGSVSLLIECSRSPDVQTRKALANALATAPSMWTLGNAGMGALQRLSKDSNAAVAAAASAAIVELRKQWELEDGDSLTFTVNQQNHQEKISDGNNSQIMNLNEEED</sequence>
<dbReference type="PANTHER" id="PTHR36725:SF1">
    <property type="entry name" value="SENESCENCE-ASSOCIATED PROTEIN AAF, CHLOROLPLASTIC"/>
    <property type="match status" value="1"/>
</dbReference>
<gene>
    <name evidence="2" type="ORF">ZOSMA_48G00090</name>
</gene>
<dbReference type="AlphaFoldDB" id="A0A0K9P1K7"/>
<dbReference type="STRING" id="29655.A0A0K9P1K7"/>
<dbReference type="InterPro" id="IPR016024">
    <property type="entry name" value="ARM-type_fold"/>
</dbReference>
<dbReference type="Proteomes" id="UP000036987">
    <property type="component" value="Unassembled WGS sequence"/>
</dbReference>
<dbReference type="EMBL" id="LFYR01001410">
    <property type="protein sequence ID" value="KMZ62090.1"/>
    <property type="molecule type" value="Genomic_DNA"/>
</dbReference>
<evidence type="ECO:0008006" key="4">
    <source>
        <dbReference type="Google" id="ProtNLM"/>
    </source>
</evidence>
<dbReference type="InterPro" id="IPR044973">
    <property type="entry name" value="AAF-like"/>
</dbReference>
<dbReference type="OrthoDB" id="2019593at2759"/>
<name>A0A0K9P1K7_ZOSMR</name>
<comment type="caution">
    <text evidence="2">The sequence shown here is derived from an EMBL/GenBank/DDBJ whole genome shotgun (WGS) entry which is preliminary data.</text>
</comment>
<dbReference type="OMA" id="DMMVSKV"/>
<protein>
    <recommendedName>
        <fullName evidence="4">Senescence-associated family protein</fullName>
    </recommendedName>
</protein>
<proteinExistence type="predicted"/>
<reference evidence="3" key="1">
    <citation type="journal article" date="2016" name="Nature">
        <title>The genome of the seagrass Zostera marina reveals angiosperm adaptation to the sea.</title>
        <authorList>
            <person name="Olsen J.L."/>
            <person name="Rouze P."/>
            <person name="Verhelst B."/>
            <person name="Lin Y.-C."/>
            <person name="Bayer T."/>
            <person name="Collen J."/>
            <person name="Dattolo E."/>
            <person name="De Paoli E."/>
            <person name="Dittami S."/>
            <person name="Maumus F."/>
            <person name="Michel G."/>
            <person name="Kersting A."/>
            <person name="Lauritano C."/>
            <person name="Lohaus R."/>
            <person name="Toepel M."/>
            <person name="Tonon T."/>
            <person name="Vanneste K."/>
            <person name="Amirebrahimi M."/>
            <person name="Brakel J."/>
            <person name="Bostroem C."/>
            <person name="Chovatia M."/>
            <person name="Grimwood J."/>
            <person name="Jenkins J.W."/>
            <person name="Jueterbock A."/>
            <person name="Mraz A."/>
            <person name="Stam W.T."/>
            <person name="Tice H."/>
            <person name="Bornberg-Bauer E."/>
            <person name="Green P.J."/>
            <person name="Pearson G.A."/>
            <person name="Procaccini G."/>
            <person name="Duarte C.M."/>
            <person name="Schmutz J."/>
            <person name="Reusch T.B.H."/>
            <person name="Van de Peer Y."/>
        </authorList>
    </citation>
    <scope>NUCLEOTIDE SEQUENCE [LARGE SCALE GENOMIC DNA]</scope>
    <source>
        <strain evidence="3">cv. Finnish</strain>
    </source>
</reference>
<dbReference type="PANTHER" id="PTHR36725">
    <property type="entry name" value="SENESCENCE-ASSOCIATED PROTEIN AAF, CHLOROLPLASTIC"/>
    <property type="match status" value="1"/>
</dbReference>
<dbReference type="GO" id="GO:0010150">
    <property type="term" value="P:leaf senescence"/>
    <property type="evidence" value="ECO:0000318"/>
    <property type="project" value="GO_Central"/>
</dbReference>
<evidence type="ECO:0000256" key="1">
    <source>
        <dbReference type="SAM" id="MobiDB-lite"/>
    </source>
</evidence>
<accession>A0A0K9P1K7</accession>
<evidence type="ECO:0000313" key="2">
    <source>
        <dbReference type="EMBL" id="KMZ62090.1"/>
    </source>
</evidence>
<evidence type="ECO:0000313" key="3">
    <source>
        <dbReference type="Proteomes" id="UP000036987"/>
    </source>
</evidence>
<dbReference type="InterPro" id="IPR011989">
    <property type="entry name" value="ARM-like"/>
</dbReference>